<dbReference type="InterPro" id="IPR016130">
    <property type="entry name" value="Tyr_Pase_AS"/>
</dbReference>
<keyword evidence="23" id="KW-1185">Reference proteome</keyword>
<comment type="catalytic activity">
    <reaction evidence="9">
        <text>1,2-dihexadecanoyl-sn-glycero-3-phospho-(1D-myo-inositol-3,4,5-trisphosphate) + H2O = 1,2-dihexadecanoyl-sn-glycero-3-phospho-(1D-myo-inositol-4,5-bisphosphate) + phosphate</text>
        <dbReference type="Rhea" id="RHEA:43560"/>
        <dbReference type="ChEBI" id="CHEBI:15377"/>
        <dbReference type="ChEBI" id="CHEBI:43474"/>
        <dbReference type="ChEBI" id="CHEBI:83420"/>
        <dbReference type="ChEBI" id="CHEBI:83423"/>
    </reaction>
    <physiologicalReaction direction="left-to-right" evidence="9">
        <dbReference type="Rhea" id="RHEA:43561"/>
    </physiologicalReaction>
</comment>
<evidence type="ECO:0000256" key="10">
    <source>
        <dbReference type="ARBA" id="ARBA00034268"/>
    </source>
</evidence>
<evidence type="ECO:0000256" key="3">
    <source>
        <dbReference type="ARBA" id="ARBA00007881"/>
    </source>
</evidence>
<dbReference type="Pfam" id="PF10409">
    <property type="entry name" value="PTEN_C2"/>
    <property type="match status" value="1"/>
</dbReference>
<dbReference type="InterPro" id="IPR051281">
    <property type="entry name" value="Dual-spec_lipid-protein_phosph"/>
</dbReference>
<comment type="catalytic activity">
    <reaction evidence="10">
        <text>1,2-dioctanoyl-sn-glycero-3-phospho-(1D-myo-inositol-3,4,5-trisphosphate) + H2O = 1,2-dioctanoyl-sn-glycero-3-phospho-(1D-myo-inositol-4,5-bisphosphate) + phosphate</text>
        <dbReference type="Rhea" id="RHEA:43552"/>
        <dbReference type="ChEBI" id="CHEBI:15377"/>
        <dbReference type="ChEBI" id="CHEBI:43474"/>
        <dbReference type="ChEBI" id="CHEBI:83416"/>
        <dbReference type="ChEBI" id="CHEBI:83419"/>
    </reaction>
    <physiologicalReaction direction="left-to-right" evidence="10">
        <dbReference type="Rhea" id="RHEA:43553"/>
    </physiologicalReaction>
</comment>
<dbReference type="EMBL" id="JAPFFF010000009">
    <property type="protein sequence ID" value="KAK8883300.1"/>
    <property type="molecule type" value="Genomic_DNA"/>
</dbReference>
<evidence type="ECO:0000259" key="20">
    <source>
        <dbReference type="PROSITE" id="PS51181"/>
    </source>
</evidence>
<dbReference type="PROSITE" id="PS51182">
    <property type="entry name" value="C2_TENSIN"/>
    <property type="match status" value="1"/>
</dbReference>
<organism evidence="22 23">
    <name type="scientific">Tritrichomonas musculus</name>
    <dbReference type="NCBI Taxonomy" id="1915356"/>
    <lineage>
        <taxon>Eukaryota</taxon>
        <taxon>Metamonada</taxon>
        <taxon>Parabasalia</taxon>
        <taxon>Tritrichomonadida</taxon>
        <taxon>Tritrichomonadidae</taxon>
        <taxon>Tritrichomonas</taxon>
    </lineage>
</organism>
<dbReference type="EC" id="3.1.3.67" evidence="4"/>
<evidence type="ECO:0000256" key="14">
    <source>
        <dbReference type="ARBA" id="ARBA00043762"/>
    </source>
</evidence>
<evidence type="ECO:0000259" key="19">
    <source>
        <dbReference type="PROSITE" id="PS50056"/>
    </source>
</evidence>
<dbReference type="InterPro" id="IPR029021">
    <property type="entry name" value="Prot-tyrosine_phosphatase-like"/>
</dbReference>
<accession>A0ABR2JWT1</accession>
<dbReference type="PROSITE" id="PS51181">
    <property type="entry name" value="PPASE_TENSIN"/>
    <property type="match status" value="1"/>
</dbReference>
<dbReference type="EC" id="3.1.3.16" evidence="5"/>
<evidence type="ECO:0000256" key="17">
    <source>
        <dbReference type="ARBA" id="ARBA00048832"/>
    </source>
</evidence>
<comment type="catalytic activity">
    <reaction evidence="13">
        <text>a 1,2-diacyl-sn-glycero-3-phospho-(1D-myo-inositol-3,4,5-trisphosphate) + H2O = a 1,2-diacyl-sn-glycero-3-phospho-(1D-myo-inositol-4,5-bisphosphate) + phosphate</text>
        <dbReference type="Rhea" id="RHEA:25017"/>
        <dbReference type="ChEBI" id="CHEBI:15377"/>
        <dbReference type="ChEBI" id="CHEBI:43474"/>
        <dbReference type="ChEBI" id="CHEBI:57836"/>
        <dbReference type="ChEBI" id="CHEBI:58456"/>
        <dbReference type="EC" id="3.1.3.67"/>
    </reaction>
    <physiologicalReaction direction="left-to-right" evidence="13">
        <dbReference type="Rhea" id="RHEA:25018"/>
    </physiologicalReaction>
</comment>
<protein>
    <recommendedName>
        <fullName evidence="11">Phosphatidylinositol 3,4,5-trisphosphate 3-phosphatase and dual-specificity protein phosphatase PTEN</fullName>
        <ecNumber evidence="5">3.1.3.16</ecNumber>
        <ecNumber evidence="4">3.1.3.67</ecNumber>
    </recommendedName>
    <alternativeName>
        <fullName evidence="15">Inositol polyphosphate 3-phosphatase</fullName>
    </alternativeName>
</protein>
<evidence type="ECO:0000256" key="15">
    <source>
        <dbReference type="ARBA" id="ARBA00044309"/>
    </source>
</evidence>
<gene>
    <name evidence="22" type="ORF">M9Y10_045950</name>
</gene>
<keyword evidence="7" id="KW-0378">Hydrolase</keyword>
<comment type="catalytic activity">
    <reaction evidence="14">
        <text>1D-myo-inositol 1,3,4,5,6-pentakisphosphate + H2O = 1D-myo-inositol 1,4,5,6-tetrakisphosphate + phosphate</text>
        <dbReference type="Rhea" id="RHEA:77143"/>
        <dbReference type="ChEBI" id="CHEBI:15377"/>
        <dbReference type="ChEBI" id="CHEBI:43474"/>
        <dbReference type="ChEBI" id="CHEBI:57627"/>
        <dbReference type="ChEBI" id="CHEBI:57733"/>
    </reaction>
    <physiologicalReaction direction="left-to-right" evidence="14">
        <dbReference type="Rhea" id="RHEA:77144"/>
    </physiologicalReaction>
</comment>
<evidence type="ECO:0000259" key="21">
    <source>
        <dbReference type="PROSITE" id="PS51182"/>
    </source>
</evidence>
<dbReference type="InterPro" id="IPR014020">
    <property type="entry name" value="Tensin_C2-dom"/>
</dbReference>
<feature type="domain" description="Tyrosine specific protein phosphatases" evidence="19">
    <location>
        <begin position="98"/>
        <end position="172"/>
    </location>
</feature>
<comment type="catalytic activity">
    <reaction evidence="16">
        <text>O-phospho-L-seryl-[protein] + H2O = L-seryl-[protein] + phosphate</text>
        <dbReference type="Rhea" id="RHEA:20629"/>
        <dbReference type="Rhea" id="RHEA-COMP:9863"/>
        <dbReference type="Rhea" id="RHEA-COMP:11604"/>
        <dbReference type="ChEBI" id="CHEBI:15377"/>
        <dbReference type="ChEBI" id="CHEBI:29999"/>
        <dbReference type="ChEBI" id="CHEBI:43474"/>
        <dbReference type="ChEBI" id="CHEBI:83421"/>
        <dbReference type="EC" id="3.1.3.16"/>
    </reaction>
    <physiologicalReaction direction="left-to-right" evidence="16">
        <dbReference type="Rhea" id="RHEA:20630"/>
    </physiologicalReaction>
</comment>
<evidence type="ECO:0000256" key="4">
    <source>
        <dbReference type="ARBA" id="ARBA00013015"/>
    </source>
</evidence>
<dbReference type="PANTHER" id="PTHR12305">
    <property type="entry name" value="PHOSPHATASE WITH HOMOLOGY TO TENSIN"/>
    <property type="match status" value="1"/>
</dbReference>
<evidence type="ECO:0000256" key="16">
    <source>
        <dbReference type="ARBA" id="ARBA00047986"/>
    </source>
</evidence>
<comment type="similarity">
    <text evidence="3">Belongs to the PTEN phosphatase protein family.</text>
</comment>
<comment type="catalytic activity">
    <reaction evidence="18">
        <text>O-phospho-L-tyrosyl-[protein] + H2O = L-tyrosyl-[protein] + phosphate</text>
        <dbReference type="Rhea" id="RHEA:10684"/>
        <dbReference type="Rhea" id="RHEA-COMP:10136"/>
        <dbReference type="Rhea" id="RHEA-COMP:20101"/>
        <dbReference type="ChEBI" id="CHEBI:15377"/>
        <dbReference type="ChEBI" id="CHEBI:43474"/>
        <dbReference type="ChEBI" id="CHEBI:46858"/>
        <dbReference type="ChEBI" id="CHEBI:61978"/>
        <dbReference type="EC" id="3.1.3.48"/>
    </reaction>
    <physiologicalReaction direction="left-to-right" evidence="18">
        <dbReference type="Rhea" id="RHEA:10685"/>
    </physiologicalReaction>
</comment>
<evidence type="ECO:0000256" key="8">
    <source>
        <dbReference type="ARBA" id="ARBA00023273"/>
    </source>
</evidence>
<evidence type="ECO:0000256" key="6">
    <source>
        <dbReference type="ARBA" id="ARBA00022490"/>
    </source>
</evidence>
<dbReference type="PROSITE" id="PS00383">
    <property type="entry name" value="TYR_PHOSPHATASE_1"/>
    <property type="match status" value="1"/>
</dbReference>
<dbReference type="InterPro" id="IPR003595">
    <property type="entry name" value="Tyr_Pase_cat"/>
</dbReference>
<evidence type="ECO:0000256" key="7">
    <source>
        <dbReference type="ARBA" id="ARBA00022801"/>
    </source>
</evidence>
<comment type="catalytic activity">
    <reaction evidence="12">
        <text>1D-myo-inositol 1,3,4,5-tetrakisphosphate + H2O = 1D-myo-inositol 1,4,5-trisphosphate + phosphate</text>
        <dbReference type="Rhea" id="RHEA:77155"/>
        <dbReference type="ChEBI" id="CHEBI:15377"/>
        <dbReference type="ChEBI" id="CHEBI:43474"/>
        <dbReference type="ChEBI" id="CHEBI:57895"/>
        <dbReference type="ChEBI" id="CHEBI:203600"/>
    </reaction>
    <physiologicalReaction direction="left-to-right" evidence="12">
        <dbReference type="Rhea" id="RHEA:77156"/>
    </physiologicalReaction>
</comment>
<reference evidence="22 23" key="1">
    <citation type="submission" date="2024-04" db="EMBL/GenBank/DDBJ databases">
        <title>Tritrichomonas musculus Genome.</title>
        <authorList>
            <person name="Alves-Ferreira E."/>
            <person name="Grigg M."/>
            <person name="Lorenzi H."/>
            <person name="Galac M."/>
        </authorList>
    </citation>
    <scope>NUCLEOTIDE SEQUENCE [LARGE SCALE GENOMIC DNA]</scope>
    <source>
        <strain evidence="22 23">EAF2021</strain>
    </source>
</reference>
<name>A0ABR2JWT1_9EUKA</name>
<evidence type="ECO:0000256" key="18">
    <source>
        <dbReference type="ARBA" id="ARBA00051341"/>
    </source>
</evidence>
<dbReference type="InterPro" id="IPR035892">
    <property type="entry name" value="C2_domain_sf"/>
</dbReference>
<keyword evidence="6" id="KW-0963">Cytoplasm</keyword>
<evidence type="ECO:0000256" key="5">
    <source>
        <dbReference type="ARBA" id="ARBA00013081"/>
    </source>
</evidence>
<comment type="caution">
    <text evidence="22">The sequence shown here is derived from an EMBL/GenBank/DDBJ whole genome shotgun (WGS) entry which is preliminary data.</text>
</comment>
<dbReference type="SMART" id="SM01326">
    <property type="entry name" value="PTEN_C2"/>
    <property type="match status" value="1"/>
</dbReference>
<evidence type="ECO:0000313" key="23">
    <source>
        <dbReference type="Proteomes" id="UP001470230"/>
    </source>
</evidence>
<dbReference type="InterPro" id="IPR029023">
    <property type="entry name" value="Tensin_phosphatase"/>
</dbReference>
<dbReference type="InterPro" id="IPR000387">
    <property type="entry name" value="Tyr_Pase_dom"/>
</dbReference>
<dbReference type="Gene3D" id="3.90.190.10">
    <property type="entry name" value="Protein tyrosine phosphatase superfamily"/>
    <property type="match status" value="1"/>
</dbReference>
<feature type="domain" description="Phosphatase tensin-type" evidence="20">
    <location>
        <begin position="14"/>
        <end position="184"/>
    </location>
</feature>
<dbReference type="CDD" id="cd14497">
    <property type="entry name" value="PTP_PTEN-like"/>
    <property type="match status" value="1"/>
</dbReference>
<dbReference type="Gene3D" id="2.60.40.1110">
    <property type="match status" value="1"/>
</dbReference>
<dbReference type="SMART" id="SM00404">
    <property type="entry name" value="PTPc_motif"/>
    <property type="match status" value="1"/>
</dbReference>
<dbReference type="PANTHER" id="PTHR12305:SF81">
    <property type="entry name" value="PHOSPHATIDYLINOSITOL 3,4,5-TRISPHOSPHATE 3-PHOSPHATASE AND DUAL-SPECIFICITY PROTEIN PHOSPHATASE PTEN"/>
    <property type="match status" value="1"/>
</dbReference>
<evidence type="ECO:0000256" key="13">
    <source>
        <dbReference type="ARBA" id="ARBA00043760"/>
    </source>
</evidence>
<comment type="catalytic activity">
    <reaction evidence="17">
        <text>O-phospho-L-threonyl-[protein] + H2O = L-threonyl-[protein] + phosphate</text>
        <dbReference type="Rhea" id="RHEA:47004"/>
        <dbReference type="Rhea" id="RHEA-COMP:11060"/>
        <dbReference type="Rhea" id="RHEA-COMP:11605"/>
        <dbReference type="ChEBI" id="CHEBI:15377"/>
        <dbReference type="ChEBI" id="CHEBI:30013"/>
        <dbReference type="ChEBI" id="CHEBI:43474"/>
        <dbReference type="ChEBI" id="CHEBI:61977"/>
        <dbReference type="EC" id="3.1.3.16"/>
    </reaction>
    <physiologicalReaction direction="left-to-right" evidence="17">
        <dbReference type="Rhea" id="RHEA:47005"/>
    </physiologicalReaction>
</comment>
<evidence type="ECO:0000256" key="2">
    <source>
        <dbReference type="ARBA" id="ARBA00004496"/>
    </source>
</evidence>
<keyword evidence="8" id="KW-0966">Cell projection</keyword>
<sequence>MTSILRRMVSKEKIRFSDNKFDLDLALINERIIAMGFPATGFATTYRNPAKEVAKFLNENYGGHYKVYNLTEHPYHESIFNGPVQNFPFPDHHAPPFNKLLEIAVSIHEWLEKDPSNVVAVHCLAGVGRTGTIISSALMYENCFDNAKSALEHFSQKRMNSDSSVNMPSQIRYVYYMERHIKYCVQHNLDKTVPPIPWKRTIVKVTIKDPMNSKMYKPVLIVFDSSFDAIFNSAWIKEVRPVSNATLVYNLKIPVNGDFTIKIYDSKGKNSMNELLRTTNNTSFIENNSFTYSNKELDGPHKGDKKYTPLFELTCEFEPIPGLDVPIPLVYPNSEKSSLIPQDTDADIPTS</sequence>
<feature type="domain" description="C2 tensin-type" evidence="21">
    <location>
        <begin position="197"/>
        <end position="320"/>
    </location>
</feature>
<dbReference type="PROSITE" id="PS50056">
    <property type="entry name" value="TYR_PHOSPHATASE_2"/>
    <property type="match status" value="1"/>
</dbReference>
<dbReference type="Proteomes" id="UP001470230">
    <property type="component" value="Unassembled WGS sequence"/>
</dbReference>
<dbReference type="Pfam" id="PF22785">
    <property type="entry name" value="Tc-R-P"/>
    <property type="match status" value="1"/>
</dbReference>
<evidence type="ECO:0000256" key="11">
    <source>
        <dbReference type="ARBA" id="ARBA00034338"/>
    </source>
</evidence>
<dbReference type="SUPFAM" id="SSF49562">
    <property type="entry name" value="C2 domain (Calcium/lipid-binding domain, CaLB)"/>
    <property type="match status" value="1"/>
</dbReference>
<evidence type="ECO:0000256" key="12">
    <source>
        <dbReference type="ARBA" id="ARBA00043734"/>
    </source>
</evidence>
<evidence type="ECO:0000256" key="9">
    <source>
        <dbReference type="ARBA" id="ARBA00034256"/>
    </source>
</evidence>
<evidence type="ECO:0000256" key="1">
    <source>
        <dbReference type="ARBA" id="ARBA00004316"/>
    </source>
</evidence>
<comment type="subcellular location">
    <subcellularLocation>
        <location evidence="1">Cell projection</location>
    </subcellularLocation>
    <subcellularLocation>
        <location evidence="2">Cytoplasm</location>
    </subcellularLocation>
</comment>
<proteinExistence type="inferred from homology"/>
<dbReference type="SUPFAM" id="SSF52799">
    <property type="entry name" value="(Phosphotyrosine protein) phosphatases II"/>
    <property type="match status" value="1"/>
</dbReference>
<evidence type="ECO:0000313" key="22">
    <source>
        <dbReference type="EMBL" id="KAK8883300.1"/>
    </source>
</evidence>